<dbReference type="InterPro" id="IPR029787">
    <property type="entry name" value="Nucleotide_cyclase"/>
</dbReference>
<evidence type="ECO:0000256" key="5">
    <source>
        <dbReference type="SAM" id="Phobius"/>
    </source>
</evidence>
<dbReference type="GO" id="GO:0009190">
    <property type="term" value="P:cyclic nucleotide biosynthetic process"/>
    <property type="evidence" value="ECO:0007669"/>
    <property type="project" value="InterPro"/>
</dbReference>
<evidence type="ECO:0000259" key="6">
    <source>
        <dbReference type="PROSITE" id="PS50125"/>
    </source>
</evidence>
<evidence type="ECO:0000256" key="3">
    <source>
        <dbReference type="ARBA" id="ARBA00022989"/>
    </source>
</evidence>
<keyword evidence="4 5" id="KW-0472">Membrane</keyword>
<dbReference type="Pfam" id="PF00211">
    <property type="entry name" value="Guanylate_cyc"/>
    <property type="match status" value="1"/>
</dbReference>
<keyword evidence="2 5" id="KW-0812">Transmembrane</keyword>
<evidence type="ECO:0000256" key="4">
    <source>
        <dbReference type="ARBA" id="ARBA00023136"/>
    </source>
</evidence>
<comment type="caution">
    <text evidence="7">The sequence shown here is derived from an EMBL/GenBank/DDBJ whole genome shotgun (WGS) entry which is preliminary data.</text>
</comment>
<evidence type="ECO:0000256" key="2">
    <source>
        <dbReference type="ARBA" id="ARBA00022692"/>
    </source>
</evidence>
<dbReference type="PROSITE" id="PS50125">
    <property type="entry name" value="GUANYLATE_CYCLASE_2"/>
    <property type="match status" value="1"/>
</dbReference>
<dbReference type="GO" id="GO:0035556">
    <property type="term" value="P:intracellular signal transduction"/>
    <property type="evidence" value="ECO:0007669"/>
    <property type="project" value="InterPro"/>
</dbReference>
<dbReference type="Gene3D" id="1.20.120.350">
    <property type="entry name" value="Voltage-gated potassium channels. Chain C"/>
    <property type="match status" value="1"/>
</dbReference>
<sequence>MRSVSKVTPASGELVQKDSNRAVLAVNSANGGSQDGLLKPRFRAPNSLIFRFYLFLEGRLWTTFISALTVFALFGDDLRVAVFAMSWDTFFDSVSLLALLAFTTELVVFTIAKPKYFRSFYFYLDILATVTMISDIGFIWNTILEAAFASGTTGNSQEAIDAIQASRVGTKSSRIVRIVRLVRLVRVVKLYKVSNRDNAEDISTENPSLVGKKLSEKTMQRVIAVVLSMLIFVQLFDVGMWTSEAPHGTYGLNHLHFRFQRFKANMEAYGDNFTQYLEDTTFGFKSEIEFYTRGIEGGRLLYFRLHGATDEENAELIQIAKETVWYRWPEEHDVPYMARTSANSDYEPIVEIKSSETQVREELRESEFETSYAVECYEKMMDTLDESNTTCSSYAYFDIRAEVKLAAGLNIIQTIFVMIVLTFGSLMISADAEQLVIRPIERMVRSVQELAENPMGTKNAALPMETTDDDDETVLLQNTIAKIGQLLQIGFGEAGSEIIAKNMSNNAGIEPMCDGVKMEAVFGFCDIRNFTDTTECLQEKVMVYVNRVGAIVHEATHSWYGAANKNIGDAFLLVWKMNDTKRHVDAGNMCDNALVAFLKTMIDLKRENGPGGCLNAYKDHPAIRKRFGENNFEIRLGMGLHIGWAIEGAIGSHYKIDASYLSPNVNMASRLEAATKQFRTPLLLSEDFFDALSSKARKRCRKIDRVTVKGSIQPMGLFTCDIVDFPDTFGEPQYDGKRRLMFDFEGPEMDFIQSSLPENFLSNFSDAVAAYCSGDWAAAKRMLDNVLVEKPGDGPTLSLLSVMEEFDYESPSNWKGYRELTEK</sequence>
<accession>A0A2R5GNE4</accession>
<dbReference type="Proteomes" id="UP000241890">
    <property type="component" value="Unassembled WGS sequence"/>
</dbReference>
<dbReference type="Gene3D" id="3.30.70.1230">
    <property type="entry name" value="Nucleotide cyclase"/>
    <property type="match status" value="1"/>
</dbReference>
<dbReference type="PANTHER" id="PTHR43336">
    <property type="entry name" value="OXYGEN SENSOR HISTIDINE KINASE RESPONSE REGULATOR DEVS/DOSS"/>
    <property type="match status" value="1"/>
</dbReference>
<name>A0A2R5GNE4_9STRA</name>
<feature type="transmembrane region" description="Helical" evidence="5">
    <location>
        <begin position="48"/>
        <end position="74"/>
    </location>
</feature>
<evidence type="ECO:0000313" key="7">
    <source>
        <dbReference type="EMBL" id="GBG32422.1"/>
    </source>
</evidence>
<dbReference type="InterPro" id="IPR027359">
    <property type="entry name" value="Volt_channel_dom_sf"/>
</dbReference>
<keyword evidence="8" id="KW-1185">Reference proteome</keyword>
<gene>
    <name evidence="7" type="ORF">FCC1311_086472</name>
</gene>
<dbReference type="EMBL" id="BEYU01000122">
    <property type="protein sequence ID" value="GBG32422.1"/>
    <property type="molecule type" value="Genomic_DNA"/>
</dbReference>
<dbReference type="InParanoid" id="A0A2R5GNE4"/>
<dbReference type="CDD" id="cd07302">
    <property type="entry name" value="CHD"/>
    <property type="match status" value="1"/>
</dbReference>
<reference evidence="7 8" key="1">
    <citation type="submission" date="2017-12" db="EMBL/GenBank/DDBJ databases">
        <title>Sequencing, de novo assembly and annotation of complete genome of a new Thraustochytrid species, strain FCC1311.</title>
        <authorList>
            <person name="Sedici K."/>
            <person name="Godart F."/>
            <person name="Aiese Cigliano R."/>
            <person name="Sanseverino W."/>
            <person name="Barakat M."/>
            <person name="Ortet P."/>
            <person name="Marechal E."/>
            <person name="Cagnac O."/>
            <person name="Amato A."/>
        </authorList>
    </citation>
    <scope>NUCLEOTIDE SEQUENCE [LARGE SCALE GENOMIC DNA]</scope>
</reference>
<evidence type="ECO:0000313" key="8">
    <source>
        <dbReference type="Proteomes" id="UP000241890"/>
    </source>
</evidence>
<keyword evidence="3 5" id="KW-1133">Transmembrane helix</keyword>
<dbReference type="GO" id="GO:0016020">
    <property type="term" value="C:membrane"/>
    <property type="evidence" value="ECO:0007669"/>
    <property type="project" value="UniProtKB-SubCell"/>
</dbReference>
<comment type="subcellular location">
    <subcellularLocation>
        <location evidence="1">Membrane</location>
        <topology evidence="1">Multi-pass membrane protein</topology>
    </subcellularLocation>
</comment>
<feature type="transmembrane region" description="Helical" evidence="5">
    <location>
        <begin position="120"/>
        <end position="140"/>
    </location>
</feature>
<dbReference type="AlphaFoldDB" id="A0A2R5GNE4"/>
<dbReference type="InterPro" id="IPR001054">
    <property type="entry name" value="A/G_cyclase"/>
</dbReference>
<evidence type="ECO:0000256" key="1">
    <source>
        <dbReference type="ARBA" id="ARBA00004141"/>
    </source>
</evidence>
<organism evidence="7 8">
    <name type="scientific">Hondaea fermentalgiana</name>
    <dbReference type="NCBI Taxonomy" id="2315210"/>
    <lineage>
        <taxon>Eukaryota</taxon>
        <taxon>Sar</taxon>
        <taxon>Stramenopiles</taxon>
        <taxon>Bigyra</taxon>
        <taxon>Labyrinthulomycetes</taxon>
        <taxon>Thraustochytrida</taxon>
        <taxon>Thraustochytriidae</taxon>
        <taxon>Hondaea</taxon>
    </lineage>
</organism>
<feature type="domain" description="Guanylate cyclase" evidence="6">
    <location>
        <begin position="521"/>
        <end position="672"/>
    </location>
</feature>
<protein>
    <submittedName>
        <fullName evidence="7">Adenylate cyclase, terminal-differentiation specific</fullName>
    </submittedName>
</protein>
<dbReference type="OrthoDB" id="60033at2759"/>
<dbReference type="PANTHER" id="PTHR43336:SF3">
    <property type="entry name" value="GUANYLATE CYCLASE DOMAIN-CONTAINING PROTEIN"/>
    <property type="match status" value="1"/>
</dbReference>
<feature type="transmembrane region" description="Helical" evidence="5">
    <location>
        <begin position="94"/>
        <end position="113"/>
    </location>
</feature>
<dbReference type="SUPFAM" id="SSF55073">
    <property type="entry name" value="Nucleotide cyclase"/>
    <property type="match status" value="1"/>
</dbReference>
<proteinExistence type="predicted"/>
<dbReference type="FunCoup" id="A0A2R5GNE4">
    <property type="interactions" value="1"/>
</dbReference>